<evidence type="ECO:0000313" key="3">
    <source>
        <dbReference type="Proteomes" id="UP000297245"/>
    </source>
</evidence>
<gene>
    <name evidence="2" type="ORF">K435DRAFT_395864</name>
</gene>
<dbReference type="Proteomes" id="UP000297245">
    <property type="component" value="Unassembled WGS sequence"/>
</dbReference>
<keyword evidence="1" id="KW-0472">Membrane</keyword>
<reference evidence="2 3" key="1">
    <citation type="journal article" date="2019" name="Nat. Ecol. Evol.">
        <title>Megaphylogeny resolves global patterns of mushroom evolution.</title>
        <authorList>
            <person name="Varga T."/>
            <person name="Krizsan K."/>
            <person name="Foldi C."/>
            <person name="Dima B."/>
            <person name="Sanchez-Garcia M."/>
            <person name="Sanchez-Ramirez S."/>
            <person name="Szollosi G.J."/>
            <person name="Szarkandi J.G."/>
            <person name="Papp V."/>
            <person name="Albert L."/>
            <person name="Andreopoulos W."/>
            <person name="Angelini C."/>
            <person name="Antonin V."/>
            <person name="Barry K.W."/>
            <person name="Bougher N.L."/>
            <person name="Buchanan P."/>
            <person name="Buyck B."/>
            <person name="Bense V."/>
            <person name="Catcheside P."/>
            <person name="Chovatia M."/>
            <person name="Cooper J."/>
            <person name="Damon W."/>
            <person name="Desjardin D."/>
            <person name="Finy P."/>
            <person name="Geml J."/>
            <person name="Haridas S."/>
            <person name="Hughes K."/>
            <person name="Justo A."/>
            <person name="Karasinski D."/>
            <person name="Kautmanova I."/>
            <person name="Kiss B."/>
            <person name="Kocsube S."/>
            <person name="Kotiranta H."/>
            <person name="LaButti K.M."/>
            <person name="Lechner B.E."/>
            <person name="Liimatainen K."/>
            <person name="Lipzen A."/>
            <person name="Lukacs Z."/>
            <person name="Mihaltcheva S."/>
            <person name="Morgado L.N."/>
            <person name="Niskanen T."/>
            <person name="Noordeloos M.E."/>
            <person name="Ohm R.A."/>
            <person name="Ortiz-Santana B."/>
            <person name="Ovrebo C."/>
            <person name="Racz N."/>
            <person name="Riley R."/>
            <person name="Savchenko A."/>
            <person name="Shiryaev A."/>
            <person name="Soop K."/>
            <person name="Spirin V."/>
            <person name="Szebenyi C."/>
            <person name="Tomsovsky M."/>
            <person name="Tulloss R.E."/>
            <person name="Uehling J."/>
            <person name="Grigoriev I.V."/>
            <person name="Vagvolgyi C."/>
            <person name="Papp T."/>
            <person name="Martin F.M."/>
            <person name="Miettinen O."/>
            <person name="Hibbett D.S."/>
            <person name="Nagy L.G."/>
        </authorList>
    </citation>
    <scope>NUCLEOTIDE SEQUENCE [LARGE SCALE GENOMIC DNA]</scope>
    <source>
        <strain evidence="2 3">CBS 962.96</strain>
    </source>
</reference>
<keyword evidence="3" id="KW-1185">Reference proteome</keyword>
<keyword evidence="1" id="KW-1133">Transmembrane helix</keyword>
<organism evidence="2 3">
    <name type="scientific">Dendrothele bispora (strain CBS 962.96)</name>
    <dbReference type="NCBI Taxonomy" id="1314807"/>
    <lineage>
        <taxon>Eukaryota</taxon>
        <taxon>Fungi</taxon>
        <taxon>Dikarya</taxon>
        <taxon>Basidiomycota</taxon>
        <taxon>Agaricomycotina</taxon>
        <taxon>Agaricomycetes</taxon>
        <taxon>Agaricomycetidae</taxon>
        <taxon>Agaricales</taxon>
        <taxon>Agaricales incertae sedis</taxon>
        <taxon>Dendrothele</taxon>
    </lineage>
</organism>
<dbReference type="AlphaFoldDB" id="A0A4S8L9N3"/>
<feature type="transmembrane region" description="Helical" evidence="1">
    <location>
        <begin position="34"/>
        <end position="54"/>
    </location>
</feature>
<accession>A0A4S8L9N3</accession>
<proteinExistence type="predicted"/>
<sequence length="127" mass="14818">MAFFSHFWTKDSLPLFPLSLLIFSYLKEKAHGHCIFSALFHLITNHPFIPIFYLSSQLQSSFKLPLLFPLSCPVLTLSYCSRLSTFLSLVYILIIIQLSHAHMYVLPLFRFLVNSLFLNLPYLTYHT</sequence>
<feature type="transmembrane region" description="Helical" evidence="1">
    <location>
        <begin position="108"/>
        <end position="125"/>
    </location>
</feature>
<keyword evidence="1" id="KW-0812">Transmembrane</keyword>
<evidence type="ECO:0000313" key="2">
    <source>
        <dbReference type="EMBL" id="THU84958.1"/>
    </source>
</evidence>
<evidence type="ECO:0000256" key="1">
    <source>
        <dbReference type="SAM" id="Phobius"/>
    </source>
</evidence>
<protein>
    <submittedName>
        <fullName evidence="2">Uncharacterized protein</fullName>
    </submittedName>
</protein>
<dbReference type="EMBL" id="ML179572">
    <property type="protein sequence ID" value="THU84958.1"/>
    <property type="molecule type" value="Genomic_DNA"/>
</dbReference>
<feature type="transmembrane region" description="Helical" evidence="1">
    <location>
        <begin position="74"/>
        <end position="96"/>
    </location>
</feature>
<name>A0A4S8L9N3_DENBC</name>